<dbReference type="InterPro" id="IPR007658">
    <property type="entry name" value="DUF594"/>
</dbReference>
<feature type="domain" description="DUF4220" evidence="2">
    <location>
        <begin position="6"/>
        <end position="235"/>
    </location>
</feature>
<dbReference type="Pfam" id="PF13968">
    <property type="entry name" value="DUF4220"/>
    <property type="match status" value="1"/>
</dbReference>
<reference evidence="3" key="1">
    <citation type="submission" date="2014-09" db="EMBL/GenBank/DDBJ databases">
        <authorList>
            <person name="Magalhaes I.L.F."/>
            <person name="Oliveira U."/>
            <person name="Santos F.R."/>
            <person name="Vidigal T.H.D.A."/>
            <person name="Brescovit A.D."/>
            <person name="Santos A.J."/>
        </authorList>
    </citation>
    <scope>NUCLEOTIDE SEQUENCE</scope>
    <source>
        <tissue evidence="3">Shoot tissue taken approximately 20 cm above the soil surface</tissue>
    </source>
</reference>
<sequence length="525" mass="60130">MASGGTLLLLASICMFVAGLLKYGERIWALKCGNISSISSSFQKQAHLVMNSGDVLRKRTSEEEILLLAHYEFIVCKSVFIDSKLLWHVRHDLERGANTGYLEECIYRLVEMELSLMYDILYTKAAVIHTWYGFCIHIISLLGTATAFLLFLLSGRRGGYSRADVIISYVLLVGALVLDAISLCRALLSSWTCSFLYRRESKWLLHVVTSLRHRVLQPARRRLWPGSLGQYNLFHLCTRDKDELGSRLAMKMGLRDWWNKLHLGTFSSTNSFSTRDLKESVLQALGDIAVGTNFNSRGSFTLQKRGVYKGLAHWSVNIDFDDSIIVWHIATNLYIHISKAEHQEKLLEATKVLSNYMMFLLLVKPDMLPGRTRQDMYIEICNNLDLYDGSLGEEDTPSPRSWNPCRLLKELFHHEGPHDSRIQRRDELSQRLYKRYNDTRDSAKPDSSRKADVEHGALLGIELLNTKLPAGRDTLELILGVWVEMMLYAAEHCSRDSHARQLSNGGEFITIVWIVAHHFLYYFKN</sequence>
<dbReference type="Pfam" id="PF04578">
    <property type="entry name" value="DUF594"/>
    <property type="match status" value="1"/>
</dbReference>
<keyword evidence="1" id="KW-0812">Transmembrane</keyword>
<dbReference type="PANTHER" id="PTHR31325">
    <property type="entry name" value="OS01G0798800 PROTEIN-RELATED"/>
    <property type="match status" value="1"/>
</dbReference>
<keyword evidence="1" id="KW-1133">Transmembrane helix</keyword>
<feature type="transmembrane region" description="Helical" evidence="1">
    <location>
        <begin position="6"/>
        <end position="24"/>
    </location>
</feature>
<dbReference type="AlphaFoldDB" id="A0A0A9D6T8"/>
<dbReference type="EMBL" id="GBRH01213586">
    <property type="protein sequence ID" value="JAD84309.1"/>
    <property type="molecule type" value="Transcribed_RNA"/>
</dbReference>
<proteinExistence type="predicted"/>
<dbReference type="InterPro" id="IPR025315">
    <property type="entry name" value="DUF4220"/>
</dbReference>
<evidence type="ECO:0000259" key="2">
    <source>
        <dbReference type="Pfam" id="PF13968"/>
    </source>
</evidence>
<organism evidence="3">
    <name type="scientific">Arundo donax</name>
    <name type="common">Giant reed</name>
    <name type="synonym">Donax arundinaceus</name>
    <dbReference type="NCBI Taxonomy" id="35708"/>
    <lineage>
        <taxon>Eukaryota</taxon>
        <taxon>Viridiplantae</taxon>
        <taxon>Streptophyta</taxon>
        <taxon>Embryophyta</taxon>
        <taxon>Tracheophyta</taxon>
        <taxon>Spermatophyta</taxon>
        <taxon>Magnoliopsida</taxon>
        <taxon>Liliopsida</taxon>
        <taxon>Poales</taxon>
        <taxon>Poaceae</taxon>
        <taxon>PACMAD clade</taxon>
        <taxon>Arundinoideae</taxon>
        <taxon>Arundineae</taxon>
        <taxon>Arundo</taxon>
    </lineage>
</organism>
<feature type="transmembrane region" description="Helical" evidence="1">
    <location>
        <begin position="131"/>
        <end position="154"/>
    </location>
</feature>
<accession>A0A0A9D6T8</accession>
<evidence type="ECO:0000256" key="1">
    <source>
        <dbReference type="SAM" id="Phobius"/>
    </source>
</evidence>
<keyword evidence="1" id="KW-0472">Membrane</keyword>
<feature type="transmembrane region" description="Helical" evidence="1">
    <location>
        <begin position="166"/>
        <end position="188"/>
    </location>
</feature>
<evidence type="ECO:0000313" key="3">
    <source>
        <dbReference type="EMBL" id="JAD84309.1"/>
    </source>
</evidence>
<protein>
    <recommendedName>
        <fullName evidence="2">DUF4220 domain-containing protein</fullName>
    </recommendedName>
</protein>
<reference evidence="3" key="2">
    <citation type="journal article" date="2015" name="Data Brief">
        <title>Shoot transcriptome of the giant reed, Arundo donax.</title>
        <authorList>
            <person name="Barrero R.A."/>
            <person name="Guerrero F.D."/>
            <person name="Moolhuijzen P."/>
            <person name="Goolsby J.A."/>
            <person name="Tidwell J."/>
            <person name="Bellgard S.E."/>
            <person name="Bellgard M.I."/>
        </authorList>
    </citation>
    <scope>NUCLEOTIDE SEQUENCE</scope>
    <source>
        <tissue evidence="3">Shoot tissue taken approximately 20 cm above the soil surface</tissue>
    </source>
</reference>
<name>A0A0A9D6T8_ARUDO</name>